<dbReference type="EMBL" id="LT629790">
    <property type="protein sequence ID" value="SDU14112.1"/>
    <property type="molecule type" value="Genomic_DNA"/>
</dbReference>
<dbReference type="GeneID" id="76210934"/>
<dbReference type="AlphaFoldDB" id="A0AAX2D6D5"/>
<accession>A0AAX2D6D5</accession>
<organism evidence="1 2">
    <name type="scientific">Pseudomonas mediterranea</name>
    <dbReference type="NCBI Taxonomy" id="183795"/>
    <lineage>
        <taxon>Bacteria</taxon>
        <taxon>Pseudomonadati</taxon>
        <taxon>Pseudomonadota</taxon>
        <taxon>Gammaproteobacteria</taxon>
        <taxon>Pseudomonadales</taxon>
        <taxon>Pseudomonadaceae</taxon>
        <taxon>Pseudomonas</taxon>
    </lineage>
</organism>
<dbReference type="Gene3D" id="3.40.50.300">
    <property type="entry name" value="P-loop containing nucleotide triphosphate hydrolases"/>
    <property type="match status" value="1"/>
</dbReference>
<sequence length="538" mass="60102">MPVKTLKIHNVFFLEASKLTVLALTSEYSVELSNNPQSGQASEIKISRSTEKHPGVSLNLASFTTLFGENGSGKTDLLLTLCQGLAAWTPKSRLSLLWEDEHGLKLARSDSLKKVPVQSPFEGIVHKKAPTITTAFYTTSPFESLRRARLKARGVLDISPRFGSQVSFDAPSTFLAYELLRNRAPFVANAKVEIKASIPDLFSLLKTYSFPSVRKEISQSPSWRNNSVKAASRALDQEERFALSFIILDSAENDTAGELYSFTDELREMLYNHSASATQPSADTWAKFSYLAITNTNLRKRYQEAFNGYQLICALFEDNESWRRTAKISFLDEKIGNLIRGNAGLVAKLTKLGFLRWSFHELSSGQASMMSLYCSLAMTLGALEKDSDASALLLCIDEGEMFMHPRWQREYISHLLEFIHTFPGAASKLHLLVSTHSLIVAADSPPGRLFDLKEKRLKNAFGYSPKQTLSGVFNVEEFSGDYSAGLIAKISATLKSKHPTDEQLREALQIARSLSNDDVREQVEQRLHQHLENLNAQD</sequence>
<gene>
    <name evidence="1" type="ORF">SAMN05216476_0616</name>
</gene>
<dbReference type="SUPFAM" id="SSF52540">
    <property type="entry name" value="P-loop containing nucleoside triphosphate hydrolases"/>
    <property type="match status" value="1"/>
</dbReference>
<dbReference type="InterPro" id="IPR027417">
    <property type="entry name" value="P-loop_NTPase"/>
</dbReference>
<dbReference type="Proteomes" id="UP000183772">
    <property type="component" value="Chromosome I"/>
</dbReference>
<evidence type="ECO:0000313" key="2">
    <source>
        <dbReference type="Proteomes" id="UP000183772"/>
    </source>
</evidence>
<name>A0AAX2D6D5_9PSED</name>
<dbReference type="RefSeq" id="WP_047703919.1">
    <property type="nucleotide sequence ID" value="NZ_LT629790.1"/>
</dbReference>
<protein>
    <submittedName>
        <fullName evidence="1">AAA domain-containing protein, putative AbiEii toxin, Type IV TA system</fullName>
    </submittedName>
</protein>
<keyword evidence="2" id="KW-1185">Reference proteome</keyword>
<proteinExistence type="predicted"/>
<reference evidence="1 2" key="1">
    <citation type="submission" date="2016-10" db="EMBL/GenBank/DDBJ databases">
        <authorList>
            <person name="Varghese N."/>
            <person name="Submissions S."/>
        </authorList>
    </citation>
    <scope>NUCLEOTIDE SEQUENCE [LARGE SCALE GENOMIC DNA]</scope>
    <source>
        <strain evidence="1 2">DSM 16733</strain>
    </source>
</reference>
<evidence type="ECO:0000313" key="1">
    <source>
        <dbReference type="EMBL" id="SDU14112.1"/>
    </source>
</evidence>